<feature type="compositionally biased region" description="Polar residues" evidence="10">
    <location>
        <begin position="81"/>
        <end position="93"/>
    </location>
</feature>
<evidence type="ECO:0000256" key="6">
    <source>
        <dbReference type="ARBA" id="ARBA00023015"/>
    </source>
</evidence>
<keyword evidence="3" id="KW-0479">Metal-binding</keyword>
<dbReference type="PANTHER" id="PTHR10865:SF28">
    <property type="entry name" value="ELM2 DOMAIN-CONTAINING PROTEIN"/>
    <property type="match status" value="1"/>
</dbReference>
<keyword evidence="14" id="KW-1185">Reference proteome</keyword>
<feature type="domain" description="SANT" evidence="12">
    <location>
        <begin position="215"/>
        <end position="267"/>
    </location>
</feature>
<evidence type="ECO:0000259" key="11">
    <source>
        <dbReference type="PROSITE" id="PS51156"/>
    </source>
</evidence>
<protein>
    <recommendedName>
        <fullName evidence="15">Mesoderm induction early response protein 1</fullName>
    </recommendedName>
</protein>
<evidence type="ECO:0000256" key="2">
    <source>
        <dbReference type="ARBA" id="ARBA00022491"/>
    </source>
</evidence>
<dbReference type="GO" id="GO:0008270">
    <property type="term" value="F:zinc ion binding"/>
    <property type="evidence" value="ECO:0007669"/>
    <property type="project" value="UniProtKB-KW"/>
</dbReference>
<gene>
    <name evidence="13" type="ORF">AAG570_003069</name>
</gene>
<dbReference type="Gene3D" id="4.10.1240.50">
    <property type="match status" value="1"/>
</dbReference>
<dbReference type="SUPFAM" id="SSF46689">
    <property type="entry name" value="Homeodomain-like"/>
    <property type="match status" value="1"/>
</dbReference>
<evidence type="ECO:0000256" key="8">
    <source>
        <dbReference type="ARBA" id="ARBA00023163"/>
    </source>
</evidence>
<dbReference type="Gene3D" id="1.10.10.60">
    <property type="entry name" value="Homeodomain-like"/>
    <property type="match status" value="1"/>
</dbReference>
<evidence type="ECO:0000256" key="7">
    <source>
        <dbReference type="ARBA" id="ARBA00023125"/>
    </source>
</evidence>
<dbReference type="InterPro" id="IPR045787">
    <property type="entry name" value="MIER1/3_C"/>
</dbReference>
<keyword evidence="8" id="KW-0804">Transcription</keyword>
<dbReference type="InterPro" id="IPR001005">
    <property type="entry name" value="SANT/Myb"/>
</dbReference>
<evidence type="ECO:0000256" key="9">
    <source>
        <dbReference type="ARBA" id="ARBA00023242"/>
    </source>
</evidence>
<feature type="region of interest" description="Disordered" evidence="10">
    <location>
        <begin position="323"/>
        <end position="370"/>
    </location>
</feature>
<feature type="compositionally biased region" description="Acidic residues" evidence="10">
    <location>
        <begin position="1"/>
        <end position="17"/>
    </location>
</feature>
<evidence type="ECO:0000256" key="10">
    <source>
        <dbReference type="SAM" id="MobiDB-lite"/>
    </source>
</evidence>
<name>A0ABD0YI33_9HEMI</name>
<dbReference type="Pfam" id="PF19426">
    <property type="entry name" value="MIER1_3_C"/>
    <property type="match status" value="1"/>
</dbReference>
<dbReference type="SMART" id="SM01189">
    <property type="entry name" value="ELM2"/>
    <property type="match status" value="1"/>
</dbReference>
<evidence type="ECO:0000256" key="5">
    <source>
        <dbReference type="ARBA" id="ARBA00022833"/>
    </source>
</evidence>
<proteinExistence type="predicted"/>
<evidence type="ECO:0000313" key="14">
    <source>
        <dbReference type="Proteomes" id="UP001558652"/>
    </source>
</evidence>
<evidence type="ECO:0000256" key="1">
    <source>
        <dbReference type="ARBA" id="ARBA00004123"/>
    </source>
</evidence>
<feature type="region of interest" description="Disordered" evidence="10">
    <location>
        <begin position="1"/>
        <end position="36"/>
    </location>
</feature>
<keyword evidence="2" id="KW-0678">Repressor</keyword>
<evidence type="ECO:0000313" key="13">
    <source>
        <dbReference type="EMBL" id="KAL1122742.1"/>
    </source>
</evidence>
<comment type="caution">
    <text evidence="13">The sequence shown here is derived from an EMBL/GenBank/DDBJ whole genome shotgun (WGS) entry which is preliminary data.</text>
</comment>
<dbReference type="GO" id="GO:0005634">
    <property type="term" value="C:nucleus"/>
    <property type="evidence" value="ECO:0007669"/>
    <property type="project" value="UniProtKB-SubCell"/>
</dbReference>
<dbReference type="PROSITE" id="PS51156">
    <property type="entry name" value="ELM2"/>
    <property type="match status" value="1"/>
</dbReference>
<feature type="compositionally biased region" description="Polar residues" evidence="10">
    <location>
        <begin position="357"/>
        <end position="370"/>
    </location>
</feature>
<evidence type="ECO:0000259" key="12">
    <source>
        <dbReference type="PROSITE" id="PS51293"/>
    </source>
</evidence>
<feature type="domain" description="ELM2" evidence="11">
    <location>
        <begin position="112"/>
        <end position="210"/>
    </location>
</feature>
<dbReference type="PANTHER" id="PTHR10865">
    <property type="entry name" value="METASTASIS-ASSOCIATED PROTEIN AND MESODERM INDUCTION EARLY RESPONSE PROTEIN"/>
    <property type="match status" value="1"/>
</dbReference>
<accession>A0ABD0YI33</accession>
<keyword evidence="6" id="KW-0805">Transcription regulation</keyword>
<feature type="compositionally biased region" description="Acidic residues" evidence="10">
    <location>
        <begin position="96"/>
        <end position="107"/>
    </location>
</feature>
<sequence length="370" mass="42941">MMVHDYDDEQTLDEEEALGSLEDPQVELSNLQREGDMPLEDLMAMYGYNDADNMTNCSDDMNGDKSTETDTTDKNTEIEQETNVRSTRFVSRQQSEDEEDYDYSPEEEDKKKKIMVGSDYQAWIPEGLCKYDDALPYENEDKLVWDPSNLTPKDIEDYLIKAQEPLLNSIQGVGAIPMGAHTRDDEQSLYLLLQCGYNIEEALRRRRISAAPSNDAMSLWSEEECRHFENGLHDFGKDFRQIQQNKVRTRSVGELIQFYYLWKKTERHDIFANKARLVKKKYSLHPGITDYMDRFLEEQEGSGNRDRSASPNVQCLIYTDPKWQRSSDTDDKKNTEHLNNSNDRKPLNSDTEVKQAETLNVIKSSDQTQK</sequence>
<dbReference type="InterPro" id="IPR000949">
    <property type="entry name" value="ELM2_dom"/>
</dbReference>
<evidence type="ECO:0008006" key="15">
    <source>
        <dbReference type="Google" id="ProtNLM"/>
    </source>
</evidence>
<dbReference type="SMART" id="SM00717">
    <property type="entry name" value="SANT"/>
    <property type="match status" value="1"/>
</dbReference>
<feature type="region of interest" description="Disordered" evidence="10">
    <location>
        <begin position="52"/>
        <end position="107"/>
    </location>
</feature>
<comment type="subcellular location">
    <subcellularLocation>
        <location evidence="1">Nucleus</location>
    </subcellularLocation>
</comment>
<keyword evidence="4" id="KW-0863">Zinc-finger</keyword>
<dbReference type="GO" id="GO:0003677">
    <property type="term" value="F:DNA binding"/>
    <property type="evidence" value="ECO:0007669"/>
    <property type="project" value="UniProtKB-KW"/>
</dbReference>
<dbReference type="Proteomes" id="UP001558652">
    <property type="component" value="Unassembled WGS sequence"/>
</dbReference>
<feature type="compositionally biased region" description="Basic and acidic residues" evidence="10">
    <location>
        <begin position="62"/>
        <end position="77"/>
    </location>
</feature>
<dbReference type="InterPro" id="IPR017884">
    <property type="entry name" value="SANT_dom"/>
</dbReference>
<evidence type="ECO:0000256" key="4">
    <source>
        <dbReference type="ARBA" id="ARBA00022771"/>
    </source>
</evidence>
<dbReference type="FunFam" id="1.10.10.60:FF:000012">
    <property type="entry name" value="Metastasis-associated 1 family, member 3"/>
    <property type="match status" value="1"/>
</dbReference>
<feature type="compositionally biased region" description="Basic and acidic residues" evidence="10">
    <location>
        <begin position="323"/>
        <end position="355"/>
    </location>
</feature>
<keyword evidence="7" id="KW-0238">DNA-binding</keyword>
<dbReference type="AlphaFoldDB" id="A0ABD0YI33"/>
<dbReference type="InterPro" id="IPR040138">
    <property type="entry name" value="MIER/MTA"/>
</dbReference>
<reference evidence="13 14" key="1">
    <citation type="submission" date="2024-07" db="EMBL/GenBank/DDBJ databases">
        <title>Chromosome-level genome assembly of the water stick insect Ranatra chinensis (Heteroptera: Nepidae).</title>
        <authorList>
            <person name="Liu X."/>
        </authorList>
    </citation>
    <scope>NUCLEOTIDE SEQUENCE [LARGE SCALE GENOMIC DNA]</scope>
    <source>
        <strain evidence="13">Cailab_2021Rc</strain>
        <tissue evidence="13">Muscle</tissue>
    </source>
</reference>
<dbReference type="InterPro" id="IPR009057">
    <property type="entry name" value="Homeodomain-like_sf"/>
</dbReference>
<organism evidence="13 14">
    <name type="scientific">Ranatra chinensis</name>
    <dbReference type="NCBI Taxonomy" id="642074"/>
    <lineage>
        <taxon>Eukaryota</taxon>
        <taxon>Metazoa</taxon>
        <taxon>Ecdysozoa</taxon>
        <taxon>Arthropoda</taxon>
        <taxon>Hexapoda</taxon>
        <taxon>Insecta</taxon>
        <taxon>Pterygota</taxon>
        <taxon>Neoptera</taxon>
        <taxon>Paraneoptera</taxon>
        <taxon>Hemiptera</taxon>
        <taxon>Heteroptera</taxon>
        <taxon>Panheteroptera</taxon>
        <taxon>Nepomorpha</taxon>
        <taxon>Nepidae</taxon>
        <taxon>Ranatrinae</taxon>
        <taxon>Ranatra</taxon>
    </lineage>
</organism>
<dbReference type="PROSITE" id="PS51293">
    <property type="entry name" value="SANT"/>
    <property type="match status" value="1"/>
</dbReference>
<keyword evidence="5" id="KW-0862">Zinc</keyword>
<dbReference type="Pfam" id="PF01448">
    <property type="entry name" value="ELM2"/>
    <property type="match status" value="1"/>
</dbReference>
<dbReference type="CDD" id="cd11661">
    <property type="entry name" value="SANT_MTA3_like"/>
    <property type="match status" value="1"/>
</dbReference>
<keyword evidence="9" id="KW-0539">Nucleus</keyword>
<evidence type="ECO:0000256" key="3">
    <source>
        <dbReference type="ARBA" id="ARBA00022723"/>
    </source>
</evidence>
<dbReference type="EMBL" id="JBFDAA010000013">
    <property type="protein sequence ID" value="KAL1122742.1"/>
    <property type="molecule type" value="Genomic_DNA"/>
</dbReference>